<comment type="caution">
    <text evidence="1">The sequence shown here is derived from an EMBL/GenBank/DDBJ whole genome shotgun (WGS) entry which is preliminary data.</text>
</comment>
<gene>
    <name evidence="1" type="ORF">Vadar_007183</name>
</gene>
<keyword evidence="2" id="KW-1185">Reference proteome</keyword>
<evidence type="ECO:0000313" key="1">
    <source>
        <dbReference type="EMBL" id="KAH7865475.1"/>
    </source>
</evidence>
<protein>
    <submittedName>
        <fullName evidence="1">Uncharacterized protein</fullName>
    </submittedName>
</protein>
<organism evidence="1 2">
    <name type="scientific">Vaccinium darrowii</name>
    <dbReference type="NCBI Taxonomy" id="229202"/>
    <lineage>
        <taxon>Eukaryota</taxon>
        <taxon>Viridiplantae</taxon>
        <taxon>Streptophyta</taxon>
        <taxon>Embryophyta</taxon>
        <taxon>Tracheophyta</taxon>
        <taxon>Spermatophyta</taxon>
        <taxon>Magnoliopsida</taxon>
        <taxon>eudicotyledons</taxon>
        <taxon>Gunneridae</taxon>
        <taxon>Pentapetalae</taxon>
        <taxon>asterids</taxon>
        <taxon>Ericales</taxon>
        <taxon>Ericaceae</taxon>
        <taxon>Vaccinioideae</taxon>
        <taxon>Vaccinieae</taxon>
        <taxon>Vaccinium</taxon>
    </lineage>
</organism>
<evidence type="ECO:0000313" key="2">
    <source>
        <dbReference type="Proteomes" id="UP000828048"/>
    </source>
</evidence>
<dbReference type="EMBL" id="CM037159">
    <property type="protein sequence ID" value="KAH7865475.1"/>
    <property type="molecule type" value="Genomic_DNA"/>
</dbReference>
<sequence>MSFNSSRSADSGSKSKRSFNSISSNRSGNSNSSDNSKKKKTTQKTLGMAWGSNSRSASRSSFRNSPFSDFGSYMAVKNQKLQEQFEAEATSSSNSGSSNGKPIFQGVSIFVDGFTVPSSQELKGYMLKHGGRFENYFSRHRVTHIICSNLPDSKIKNLRSFSAGLPVVKPAWLLDSVGANKLLSWVPYQLDQVVGETHNQPKLSSFFALKSSAVSVGSTNYVTGQENSEIEDPSLKGGTINDADSSGPCGYTDHSKPCSRDWDDSVHGNSTSVRSGEVTCHDGKFSEGNLSEPSNCLMLDKGSVDDLDQPSPCPPSASVVSDNAKKSTSSAITGPSKQHHSTLVDPNFVENYFKKSRLHFIGTWRSRYRKRFPSSKYSSSIVNASAQRTSVIHVDMDCFFVSVVIRNHPELRDKPVAVCHSDNPRGTAEISSANYPARDYGVRAGIFVRDAKALCPHLTIFPYDFEAYEEVADQLYDILHKHCNRIQAVSCDEAFIEVTDSEVEDPQFLASVIRKEIVETTGCTASAGISGNLLMARLATKVAKPNGQCCIPSEKVDDYLNDLPIKSLPGIGRVLEEKLKRKQIQTCGQLRMIPKESLQKEFGVKTGDMLWNYSRGVDNRLVGVIQESKSVGAEVNWGVRFNDMKDCQHFLMNLCKEVSLRLQGCAVEGRTFTLKIKKRRNDAEEPVKYMGCGDCENLSHSMTVPMATDDVDIIRRLTTQLFGSFHIDVKDIRGMGLQVSKLESVDTAKQGHERNSIRSWLASASASSKQQHEIGSPAKESASGEIDKQHIDESLGRFSTDLMGPAVQIGTNPSNFEAPSNQDFALPDLGDLDLGVVESLPPDLFSEINDIYDGKLINLMSKKKGKSVAQERVQVALKEGGGPFCCDPACVNENCVVDKEEKYPVDKIQSGPSNVGISTEVPNKLDFMPSSLSQVDTSVLQQLPEELRVDILQVLPAHRQPECVSDINLDPPSKAKKSPENQASVSSKELWAGNPPEWVAMFKHSNCYIFRILADMYYRSGSTGRLSAILQCTLSESQTLLDASNDGWDDAICCLCDLLKQYIKLRVETDIEEIYVCFRLLKRFTTKSKLLSQVYNVIFPHLQASVGESYGGSLNI</sequence>
<name>A0ACB7ZK19_9ERIC</name>
<proteinExistence type="predicted"/>
<dbReference type="Proteomes" id="UP000828048">
    <property type="component" value="Chromosome 9"/>
</dbReference>
<accession>A0ACB7ZK19</accession>
<reference evidence="1 2" key="1">
    <citation type="journal article" date="2021" name="Hortic Res">
        <title>High-quality reference genome and annotation aids understanding of berry development for evergreen blueberry (Vaccinium darrowii).</title>
        <authorList>
            <person name="Yu J."/>
            <person name="Hulse-Kemp A.M."/>
            <person name="Babiker E."/>
            <person name="Staton M."/>
        </authorList>
    </citation>
    <scope>NUCLEOTIDE SEQUENCE [LARGE SCALE GENOMIC DNA]</scope>
    <source>
        <strain evidence="2">cv. NJ 8807/NJ 8810</strain>
        <tissue evidence="1">Young leaf</tissue>
    </source>
</reference>